<dbReference type="SUPFAM" id="SSF54637">
    <property type="entry name" value="Thioesterase/thiol ester dehydrase-isomerase"/>
    <property type="match status" value="1"/>
</dbReference>
<dbReference type="InterPro" id="IPR039298">
    <property type="entry name" value="ACOT13"/>
</dbReference>
<evidence type="ECO:0000256" key="1">
    <source>
        <dbReference type="ARBA" id="ARBA00022801"/>
    </source>
</evidence>
<evidence type="ECO:0008006" key="4">
    <source>
        <dbReference type="Google" id="ProtNLM"/>
    </source>
</evidence>
<dbReference type="InterPro" id="IPR029069">
    <property type="entry name" value="HotDog_dom_sf"/>
</dbReference>
<dbReference type="OrthoDB" id="46529at2759"/>
<protein>
    <recommendedName>
        <fullName evidence="4">Thioesterase domain-containing protein</fullName>
    </recommendedName>
</protein>
<comment type="caution">
    <text evidence="2">The sequence shown here is derived from an EMBL/GenBank/DDBJ whole genome shotgun (WGS) entry which is preliminary data.</text>
</comment>
<keyword evidence="1" id="KW-0378">Hydrolase</keyword>
<sequence>MIKGDYSKLTKKWFQNSSNFELDGLALQGLKIDRIEVGLVKSSFVIPDHLSDKDGNWLAGAMAVLIDGMAAGAVFSMTGGNLATIDYSLSFYSTAKANEEVEIEANVAGEKGNLASVIITIKKKSNGEKVVVGKQWMHVTPIKRPQAGKSKL</sequence>
<keyword evidence="3" id="KW-1185">Reference proteome</keyword>
<reference evidence="2 3" key="1">
    <citation type="submission" date="2019-05" db="EMBL/GenBank/DDBJ databases">
        <title>Mikania micrantha, genome provides insights into the molecular mechanism of rapid growth.</title>
        <authorList>
            <person name="Liu B."/>
        </authorList>
    </citation>
    <scope>NUCLEOTIDE SEQUENCE [LARGE SCALE GENOMIC DNA]</scope>
    <source>
        <strain evidence="2">NLD-2019</strain>
        <tissue evidence="2">Leaf</tissue>
    </source>
</reference>
<evidence type="ECO:0000313" key="2">
    <source>
        <dbReference type="EMBL" id="KAD6118679.1"/>
    </source>
</evidence>
<proteinExistence type="predicted"/>
<organism evidence="2 3">
    <name type="scientific">Mikania micrantha</name>
    <name type="common">bitter vine</name>
    <dbReference type="NCBI Taxonomy" id="192012"/>
    <lineage>
        <taxon>Eukaryota</taxon>
        <taxon>Viridiplantae</taxon>
        <taxon>Streptophyta</taxon>
        <taxon>Embryophyta</taxon>
        <taxon>Tracheophyta</taxon>
        <taxon>Spermatophyta</taxon>
        <taxon>Magnoliopsida</taxon>
        <taxon>eudicotyledons</taxon>
        <taxon>Gunneridae</taxon>
        <taxon>Pentapetalae</taxon>
        <taxon>asterids</taxon>
        <taxon>campanulids</taxon>
        <taxon>Asterales</taxon>
        <taxon>Asteraceae</taxon>
        <taxon>Asteroideae</taxon>
        <taxon>Heliantheae alliance</taxon>
        <taxon>Eupatorieae</taxon>
        <taxon>Mikania</taxon>
    </lineage>
</organism>
<dbReference type="Proteomes" id="UP000326396">
    <property type="component" value="Linkage Group LG13"/>
</dbReference>
<name>A0A5N6PAG1_9ASTR</name>
<dbReference type="EMBL" id="SZYD01000005">
    <property type="protein sequence ID" value="KAD6118679.1"/>
    <property type="molecule type" value="Genomic_DNA"/>
</dbReference>
<evidence type="ECO:0000313" key="3">
    <source>
        <dbReference type="Proteomes" id="UP000326396"/>
    </source>
</evidence>
<dbReference type="GO" id="GO:0047617">
    <property type="term" value="F:fatty acyl-CoA hydrolase activity"/>
    <property type="evidence" value="ECO:0007669"/>
    <property type="project" value="InterPro"/>
</dbReference>
<dbReference type="PANTHER" id="PTHR21660:SF1">
    <property type="entry name" value="ACYL-COENZYME A THIOESTERASE 13"/>
    <property type="match status" value="1"/>
</dbReference>
<accession>A0A5N6PAG1</accession>
<dbReference type="Gene3D" id="3.10.129.10">
    <property type="entry name" value="Hotdog Thioesterase"/>
    <property type="match status" value="1"/>
</dbReference>
<dbReference type="PANTHER" id="PTHR21660">
    <property type="entry name" value="THIOESTERASE SUPERFAMILY MEMBER-RELATED"/>
    <property type="match status" value="1"/>
</dbReference>
<dbReference type="AlphaFoldDB" id="A0A5N6PAG1"/>
<gene>
    <name evidence="2" type="ORF">E3N88_09950</name>
</gene>